<dbReference type="Proteomes" id="UP001318040">
    <property type="component" value="Chromosome 22"/>
</dbReference>
<dbReference type="PROSITE" id="PS50005">
    <property type="entry name" value="TPR"/>
    <property type="match status" value="3"/>
</dbReference>
<feature type="repeat" description="TPR" evidence="1">
    <location>
        <begin position="155"/>
        <end position="188"/>
    </location>
</feature>
<dbReference type="Pfam" id="PF13181">
    <property type="entry name" value="TPR_8"/>
    <property type="match status" value="1"/>
</dbReference>
<evidence type="ECO:0000313" key="4">
    <source>
        <dbReference type="RefSeq" id="XP_032814589.1"/>
    </source>
</evidence>
<dbReference type="SMART" id="SM00028">
    <property type="entry name" value="TPR"/>
    <property type="match status" value="8"/>
</dbReference>
<dbReference type="PANTHER" id="PTHR45153">
    <property type="entry name" value="TETRATRICOPEPTIDE REPEAT PROTEIN 16"/>
    <property type="match status" value="1"/>
</dbReference>
<feature type="repeat" description="TPR" evidence="1">
    <location>
        <begin position="80"/>
        <end position="113"/>
    </location>
</feature>
<evidence type="ECO:0000256" key="1">
    <source>
        <dbReference type="PROSITE-ProRule" id="PRU00339"/>
    </source>
</evidence>
<dbReference type="InterPro" id="IPR011990">
    <property type="entry name" value="TPR-like_helical_dom_sf"/>
</dbReference>
<accession>A0AAJ7TBX7</accession>
<organism evidence="3 4">
    <name type="scientific">Petromyzon marinus</name>
    <name type="common">Sea lamprey</name>
    <dbReference type="NCBI Taxonomy" id="7757"/>
    <lineage>
        <taxon>Eukaryota</taxon>
        <taxon>Metazoa</taxon>
        <taxon>Chordata</taxon>
        <taxon>Craniata</taxon>
        <taxon>Vertebrata</taxon>
        <taxon>Cyclostomata</taxon>
        <taxon>Hyperoartia</taxon>
        <taxon>Petromyzontiformes</taxon>
        <taxon>Petromyzontidae</taxon>
        <taxon>Petromyzon</taxon>
    </lineage>
</organism>
<dbReference type="Pfam" id="PF14559">
    <property type="entry name" value="TPR_19"/>
    <property type="match status" value="1"/>
</dbReference>
<feature type="compositionally biased region" description="Polar residues" evidence="2">
    <location>
        <begin position="494"/>
        <end position="507"/>
    </location>
</feature>
<dbReference type="InterPro" id="IPR019734">
    <property type="entry name" value="TPR_rpt"/>
</dbReference>
<feature type="compositionally biased region" description="Basic and acidic residues" evidence="2">
    <location>
        <begin position="535"/>
        <end position="548"/>
    </location>
</feature>
<feature type="repeat" description="TPR" evidence="1">
    <location>
        <begin position="385"/>
        <end position="418"/>
    </location>
</feature>
<dbReference type="AlphaFoldDB" id="A0AAJ7TBX7"/>
<dbReference type="RefSeq" id="XP_032814589.1">
    <property type="nucleotide sequence ID" value="XM_032958698.1"/>
</dbReference>
<keyword evidence="3" id="KW-1185">Reference proteome</keyword>
<feature type="compositionally biased region" description="Basic residues" evidence="2">
    <location>
        <begin position="512"/>
        <end position="522"/>
    </location>
</feature>
<feature type="region of interest" description="Disordered" evidence="2">
    <location>
        <begin position="1"/>
        <end position="29"/>
    </location>
</feature>
<dbReference type="Gene3D" id="1.25.40.10">
    <property type="entry name" value="Tetratricopeptide repeat domain"/>
    <property type="match status" value="4"/>
</dbReference>
<name>A0AAJ7TBX7_PETMA</name>
<evidence type="ECO:0000313" key="3">
    <source>
        <dbReference type="Proteomes" id="UP001318040"/>
    </source>
</evidence>
<gene>
    <name evidence="4" type="primary">TTC16</name>
</gene>
<dbReference type="PANTHER" id="PTHR45153:SF1">
    <property type="entry name" value="TETRATRICOPEPTIDE REPEAT PROTEIN 16"/>
    <property type="match status" value="1"/>
</dbReference>
<dbReference type="SUPFAM" id="SSF48452">
    <property type="entry name" value="TPR-like"/>
    <property type="match status" value="2"/>
</dbReference>
<evidence type="ECO:0000256" key="2">
    <source>
        <dbReference type="SAM" id="MobiDB-lite"/>
    </source>
</evidence>
<feature type="region of interest" description="Disordered" evidence="2">
    <location>
        <begin position="494"/>
        <end position="564"/>
    </location>
</feature>
<proteinExistence type="predicted"/>
<sequence length="564" mass="62813">MDVDRRQDNGEESCSTQAEDEQGAPPCTFPTAVSEEQLEGARKRARNRLQFIGSGAVFLLDDGRGQRAGPSMQNVLEEKARQHYMKGLEEFNHGEYEKAVLCFTKAINLTPQQTDLYVKRAEAYLELCDFQSAILGYKQALSVSRGQAPIHGRLASIYCIHGQGLFEHKLYLDALEAFTRATELKPSSLPIEMRCVACLAALGRYGDCLELVDRWLLAETDNADLYVLRARLHHRFNNPSRCHEDAREAARLAPGRAEAEALLESLRRRAQDARVQAVAGALRGRPREALAKISLAVESDPGAPEHRVLRAALLRQLQDFAGATEELLAGMEAAGHDPESTAQRAAQRQLLIAYNDLAVHCCRRGLFQEAVVLLNRAIRAEKGAKSLYRNRGDCFYKMDELGFALADYQQAYELDPGDSCLRERIALVHHDLAVMDHQEKRYAEAERRCTEAIRNHPGLGAAYVQRAMARQMMQESAGARLDVVTALLIQPSNQKRFNNGGRNSPNIPTAWHGRRHKRRRLPRSGLSPNPQTDGGEEKGRCGRKKSADGESISEPRGAETEGRA</sequence>
<keyword evidence="1" id="KW-0802">TPR repeat</keyword>
<protein>
    <submittedName>
        <fullName evidence="4">Tetratricopeptide repeat protein 16 isoform X2</fullName>
    </submittedName>
</protein>
<reference evidence="4" key="1">
    <citation type="submission" date="2025-08" db="UniProtKB">
        <authorList>
            <consortium name="RefSeq"/>
        </authorList>
    </citation>
    <scope>IDENTIFICATION</scope>
    <source>
        <tissue evidence="4">Sperm</tissue>
    </source>
</reference>